<sequence length="185" mass="23060">MVGRKIPENVFDKFFQHRDSLFIQFNNGDITKREFIEEHYYFIQRMNLKPFKHRIDSFEKGIYNYQYYNMLAKYCYMKAKDRRLIEKHPNVVRKYKEKGVYYYNQKDWSTLKLLEHIDFENVEAYFIKVKSRVLKNKLYEIVLKDFKDVILHSKSEYMLERLRYEGVFEEEVRKSLIDDYINQRY</sequence>
<dbReference type="EMBL" id="FRAG01000008">
    <property type="protein sequence ID" value="SHJ77067.1"/>
    <property type="molecule type" value="Genomic_DNA"/>
</dbReference>
<dbReference type="RefSeq" id="WP_073147612.1">
    <property type="nucleotide sequence ID" value="NZ_FRAG01000008.1"/>
</dbReference>
<dbReference type="Proteomes" id="UP000184465">
    <property type="component" value="Unassembled WGS sequence"/>
</dbReference>
<accession>A0A1M6M0Q0</accession>
<name>A0A1M6M0Q0_PARC5</name>
<dbReference type="AlphaFoldDB" id="A0A1M6M0Q0"/>
<evidence type="ECO:0000313" key="2">
    <source>
        <dbReference type="Proteomes" id="UP000184465"/>
    </source>
</evidence>
<dbReference type="OrthoDB" id="1705959at2"/>
<dbReference type="InterPro" id="IPR046590">
    <property type="entry name" value="DUF6648"/>
</dbReference>
<reference evidence="1 2" key="1">
    <citation type="submission" date="2016-11" db="EMBL/GenBank/DDBJ databases">
        <authorList>
            <person name="Jaros S."/>
            <person name="Januszkiewicz K."/>
            <person name="Wedrychowicz H."/>
        </authorList>
    </citation>
    <scope>NUCLEOTIDE SEQUENCE [LARGE SCALE GENOMIC DNA]</scope>
    <source>
        <strain evidence="1 2">DSM 15212</strain>
    </source>
</reference>
<dbReference type="Pfam" id="PF20353">
    <property type="entry name" value="DUF6648"/>
    <property type="match status" value="1"/>
</dbReference>
<organism evidence="1 2">
    <name type="scientific">Paramaledivibacter caminithermalis (strain DSM 15212 / CIP 107654 / DViRD3)</name>
    <name type="common">Clostridium caminithermale</name>
    <dbReference type="NCBI Taxonomy" id="1121301"/>
    <lineage>
        <taxon>Bacteria</taxon>
        <taxon>Bacillati</taxon>
        <taxon>Bacillota</taxon>
        <taxon>Clostridia</taxon>
        <taxon>Peptostreptococcales</taxon>
        <taxon>Caminicellaceae</taxon>
        <taxon>Paramaledivibacter</taxon>
    </lineage>
</organism>
<gene>
    <name evidence="1" type="ORF">SAMN02745912_01018</name>
</gene>
<dbReference type="STRING" id="1121301.SAMN02745912_01018"/>
<proteinExistence type="predicted"/>
<keyword evidence="2" id="KW-1185">Reference proteome</keyword>
<protein>
    <submittedName>
        <fullName evidence="1">Uncharacterized protein</fullName>
    </submittedName>
</protein>
<evidence type="ECO:0000313" key="1">
    <source>
        <dbReference type="EMBL" id="SHJ77067.1"/>
    </source>
</evidence>